<dbReference type="InterPro" id="IPR020814">
    <property type="entry name" value="Ribosomal_S6_plastid/chlpt"/>
</dbReference>
<dbReference type="HAMAP" id="MF_00360">
    <property type="entry name" value="Ribosomal_bS6"/>
    <property type="match status" value="1"/>
</dbReference>
<organism evidence="3 4">
    <name type="scientific">Mycoplasma zalophidermidis</name>
    <dbReference type="NCBI Taxonomy" id="398174"/>
    <lineage>
        <taxon>Bacteria</taxon>
        <taxon>Bacillati</taxon>
        <taxon>Mycoplasmatota</taxon>
        <taxon>Mollicutes</taxon>
        <taxon>Mycoplasmataceae</taxon>
        <taxon>Mycoplasma</taxon>
    </lineage>
</organism>
<evidence type="ECO:0000256" key="2">
    <source>
        <dbReference type="SAM" id="MobiDB-lite"/>
    </source>
</evidence>
<evidence type="ECO:0000313" key="3">
    <source>
        <dbReference type="EMBL" id="MBU4693881.1"/>
    </source>
</evidence>
<feature type="region of interest" description="Disordered" evidence="2">
    <location>
        <begin position="108"/>
        <end position="141"/>
    </location>
</feature>
<gene>
    <name evidence="1 3" type="primary">rpsF</name>
    <name evidence="3" type="ORF">KQ878_03240</name>
</gene>
<comment type="caution">
    <text evidence="3">The sequence shown here is derived from an EMBL/GenBank/DDBJ whole genome shotgun (WGS) entry which is preliminary data.</text>
</comment>
<comment type="similarity">
    <text evidence="1">Belongs to the bacterial ribosomal protein bS6 family.</text>
</comment>
<dbReference type="InterPro" id="IPR000529">
    <property type="entry name" value="Ribosomal_bS6"/>
</dbReference>
<comment type="function">
    <text evidence="1">Binds together with bS18 to 16S ribosomal RNA.</text>
</comment>
<dbReference type="GO" id="GO:0005840">
    <property type="term" value="C:ribosome"/>
    <property type="evidence" value="ECO:0007669"/>
    <property type="project" value="UniProtKB-KW"/>
</dbReference>
<evidence type="ECO:0000313" key="4">
    <source>
        <dbReference type="Proteomes" id="UP000812267"/>
    </source>
</evidence>
<evidence type="ECO:0000256" key="1">
    <source>
        <dbReference type="HAMAP-Rule" id="MF_00360"/>
    </source>
</evidence>
<dbReference type="EMBL" id="JAHMHK010000006">
    <property type="protein sequence ID" value="MBU4693881.1"/>
    <property type="molecule type" value="Genomic_DNA"/>
</dbReference>
<feature type="compositionally biased region" description="Basic and acidic residues" evidence="2">
    <location>
        <begin position="111"/>
        <end position="141"/>
    </location>
</feature>
<proteinExistence type="inferred from homology"/>
<keyword evidence="1" id="KW-0699">rRNA-binding</keyword>
<dbReference type="CDD" id="cd00473">
    <property type="entry name" value="bS6"/>
    <property type="match status" value="1"/>
</dbReference>
<keyword evidence="1 3" id="KW-0689">Ribosomal protein</keyword>
<accession>A0ABS6DSA9</accession>
<dbReference type="RefSeq" id="WP_216505419.1">
    <property type="nucleotide sequence ID" value="NZ_JAHMHJ010000002.1"/>
</dbReference>
<keyword evidence="4" id="KW-1185">Reference proteome</keyword>
<keyword evidence="1" id="KW-0694">RNA-binding</keyword>
<dbReference type="Proteomes" id="UP000812267">
    <property type="component" value="Unassembled WGS sequence"/>
</dbReference>
<protein>
    <recommendedName>
        <fullName evidence="1">Small ribosomal subunit protein bS6</fullName>
    </recommendedName>
</protein>
<dbReference type="NCBIfam" id="TIGR00166">
    <property type="entry name" value="S6"/>
    <property type="match status" value="1"/>
</dbReference>
<sequence length="141" mass="16265">MHKYEIMMLLDPKANHEIGFELVESVFGKSNIIKAEKLENTTLAYPVNHSTQGQYLLIQLNGEASLVAEFVRRSNISKEIWRQLVINLDTEKGLGKERKTWAGKKVYNPAEKSERKPFKKSYDAESKVERKPRTQKAEKAE</sequence>
<keyword evidence="1" id="KW-0687">Ribonucleoprotein</keyword>
<dbReference type="Pfam" id="PF01250">
    <property type="entry name" value="Ribosomal_S6"/>
    <property type="match status" value="1"/>
</dbReference>
<name>A0ABS6DSA9_9MOLU</name>
<reference evidence="3" key="1">
    <citation type="submission" date="2021-06" db="EMBL/GenBank/DDBJ databases">
        <title>Novel Mycoplasma species detected in California sea lions (Zalophus californianus) from the USA.</title>
        <authorList>
            <person name="Volokhov D.V."/>
            <person name="Furtak V.A."/>
            <person name="Zagorodnyaya T.A."/>
        </authorList>
    </citation>
    <scope>NUCLEOTIDE SEQUENCE [LARGE SCALE GENOMIC DNA]</scope>
    <source>
        <strain evidence="3">CSL 4779</strain>
    </source>
</reference>